<dbReference type="OMA" id="HELNGAN"/>
<feature type="binding site" evidence="5">
    <location>
        <position position="306"/>
    </location>
    <ligand>
        <name>Zn(2+)</name>
        <dbReference type="ChEBI" id="CHEBI:29105"/>
        <label>2</label>
    </ligand>
</feature>
<dbReference type="OrthoDB" id="189220at2759"/>
<reference evidence="9 10" key="1">
    <citation type="journal article" date="2013" name="Curr. Biol.">
        <title>The Genome of the Foraminiferan Reticulomyxa filosa.</title>
        <authorList>
            <person name="Glockner G."/>
            <person name="Hulsmann N."/>
            <person name="Schleicher M."/>
            <person name="Noegel A.A."/>
            <person name="Eichinger L."/>
            <person name="Gallinger C."/>
            <person name="Pawlowski J."/>
            <person name="Sierra R."/>
            <person name="Euteneuer U."/>
            <person name="Pillet L."/>
            <person name="Moustafa A."/>
            <person name="Platzer M."/>
            <person name="Groth M."/>
            <person name="Szafranski K."/>
            <person name="Schliwa M."/>
        </authorList>
    </citation>
    <scope>NUCLEOTIDE SEQUENCE [LARGE SCALE GENOMIC DNA]</scope>
</reference>
<organism evidence="9 10">
    <name type="scientific">Reticulomyxa filosa</name>
    <dbReference type="NCBI Taxonomy" id="46433"/>
    <lineage>
        <taxon>Eukaryota</taxon>
        <taxon>Sar</taxon>
        <taxon>Rhizaria</taxon>
        <taxon>Retaria</taxon>
        <taxon>Foraminifera</taxon>
        <taxon>Monothalamids</taxon>
        <taxon>Reticulomyxidae</taxon>
        <taxon>Reticulomyxa</taxon>
    </lineage>
</organism>
<dbReference type="PANTHER" id="PTHR11347">
    <property type="entry name" value="CYCLIC NUCLEOTIDE PHOSPHODIESTERASE"/>
    <property type="match status" value="1"/>
</dbReference>
<name>X6N5T0_RETFI</name>
<gene>
    <name evidence="9" type="ORF">RFI_16099</name>
</gene>
<feature type="region of interest" description="Disordered" evidence="7">
    <location>
        <begin position="140"/>
        <end position="175"/>
    </location>
</feature>
<feature type="region of interest" description="Disordered" evidence="7">
    <location>
        <begin position="517"/>
        <end position="555"/>
    </location>
</feature>
<dbReference type="PROSITE" id="PS00126">
    <property type="entry name" value="PDEASE_I_1"/>
    <property type="match status" value="1"/>
</dbReference>
<evidence type="ECO:0000256" key="5">
    <source>
        <dbReference type="PIRSR" id="PIRSR623088-3"/>
    </source>
</evidence>
<dbReference type="InterPro" id="IPR023088">
    <property type="entry name" value="PDEase"/>
</dbReference>
<keyword evidence="2 6" id="KW-0378">Hydrolase</keyword>
<comment type="cofactor">
    <cofactor evidence="6">
        <name>a divalent metal cation</name>
        <dbReference type="ChEBI" id="CHEBI:60240"/>
    </cofactor>
    <text evidence="6">Binds 2 divalent metal cations per subunit. Site 1 may preferentially bind zinc ions, while site 2 has a preference for magnesium and/or manganese ions.</text>
</comment>
<feature type="binding site" evidence="4">
    <location>
        <position position="306"/>
    </location>
    <ligand>
        <name>AMP</name>
        <dbReference type="ChEBI" id="CHEBI:456215"/>
    </ligand>
</feature>
<feature type="binding site" evidence="4">
    <location>
        <position position="477"/>
    </location>
    <ligand>
        <name>AMP</name>
        <dbReference type="ChEBI" id="CHEBI:456215"/>
    </ligand>
</feature>
<feature type="compositionally biased region" description="Acidic residues" evidence="7">
    <location>
        <begin position="1"/>
        <end position="26"/>
    </location>
</feature>
<dbReference type="Pfam" id="PF00233">
    <property type="entry name" value="PDEase_I"/>
    <property type="match status" value="1"/>
</dbReference>
<evidence type="ECO:0000256" key="1">
    <source>
        <dbReference type="ARBA" id="ARBA00022723"/>
    </source>
</evidence>
<proteinExistence type="inferred from homology"/>
<feature type="compositionally biased region" description="Polar residues" evidence="7">
    <location>
        <begin position="517"/>
        <end position="528"/>
    </location>
</feature>
<feature type="compositionally biased region" description="Basic and acidic residues" evidence="7">
    <location>
        <begin position="140"/>
        <end position="164"/>
    </location>
</feature>
<keyword evidence="1 5" id="KW-0479">Metal-binding</keyword>
<feature type="binding site" evidence="5">
    <location>
        <position position="306"/>
    </location>
    <ligand>
        <name>Zn(2+)</name>
        <dbReference type="ChEBI" id="CHEBI:29105"/>
        <label>1</label>
    </ligand>
</feature>
<dbReference type="GO" id="GO:0046872">
    <property type="term" value="F:metal ion binding"/>
    <property type="evidence" value="ECO:0007669"/>
    <property type="project" value="UniProtKB-KW"/>
</dbReference>
<dbReference type="InterPro" id="IPR036971">
    <property type="entry name" value="PDEase_catalytic_dom_sf"/>
</dbReference>
<feature type="binding site" evidence="5">
    <location>
        <position position="305"/>
    </location>
    <ligand>
        <name>Zn(2+)</name>
        <dbReference type="ChEBI" id="CHEBI:29105"/>
        <label>1</label>
    </ligand>
</feature>
<feature type="binding site" evidence="5">
    <location>
        <position position="269"/>
    </location>
    <ligand>
        <name>Zn(2+)</name>
        <dbReference type="ChEBI" id="CHEBI:29105"/>
        <label>1</label>
    </ligand>
</feature>
<sequence>EEEEEEGEEEEEEDDDNDNEEEEEEKEQNGIESTDKDKEQAEKKEKKTETKETEESEDPSESFNKRQLLLQKRKYDVGRRYTTTNLQNVYVFPFISNKYNLDKDGFEVARWLCSNYSQFRRYDDPSGLDSPLVVMEHELNGANDTVKDKGNDDNDKKDKDKDKENNDEEDDDDNDEYEKRIVGLKREKVEKLLLNDKIKQVLSTFGEWNWSIFELEQLCPNQSIVILSHFIFTKLGLFEKFGIARNAFQNFFTLIQHEYGSNPYHNALHGADVMKSMYYWTQSDEFRSYVSEMDVLVALVASCVHDFKHPGTTQEFHIKTSSDLALLYNGKSVLENMHCSQVLRILFKSKQHSFNIFSGIDKKEWNSIRQLCADMILATDMTYHNDLMKTIRDMINRRQDVVHGISEHNRVLERTHCLTIGLHLCDLANPTYPWKDCQQWTRLLMEEWYRQGDQEKLLGIPLSPMMDRLHPNVPRGQIGFIDYVVAPLFDCWGVLFPETLVCLKNLRSNRSHWEKLLSQQQNGDTQRSAVDDSDVRDPKLDRRSTIHSRNSSDGSETGEFFLNLLEEVFFDEEEH</sequence>
<feature type="binding site" evidence="5">
    <location>
        <position position="426"/>
    </location>
    <ligand>
        <name>Zn(2+)</name>
        <dbReference type="ChEBI" id="CHEBI:29105"/>
        <label>1</label>
    </ligand>
</feature>
<evidence type="ECO:0000256" key="7">
    <source>
        <dbReference type="SAM" id="MobiDB-lite"/>
    </source>
</evidence>
<dbReference type="InterPro" id="IPR002073">
    <property type="entry name" value="PDEase_catalytic_dom"/>
</dbReference>
<evidence type="ECO:0000256" key="2">
    <source>
        <dbReference type="ARBA" id="ARBA00022801"/>
    </source>
</evidence>
<feature type="non-terminal residue" evidence="9">
    <location>
        <position position="1"/>
    </location>
</feature>
<feature type="compositionally biased region" description="Acidic residues" evidence="7">
    <location>
        <begin position="165"/>
        <end position="175"/>
    </location>
</feature>
<feature type="domain" description="PDEase" evidence="8">
    <location>
        <begin position="190"/>
        <end position="520"/>
    </location>
</feature>
<evidence type="ECO:0000256" key="3">
    <source>
        <dbReference type="PIRSR" id="PIRSR623088-1"/>
    </source>
</evidence>
<evidence type="ECO:0000256" key="4">
    <source>
        <dbReference type="PIRSR" id="PIRSR623088-2"/>
    </source>
</evidence>
<comment type="caution">
    <text evidence="9">The sequence shown here is derived from an EMBL/GenBank/DDBJ whole genome shotgun (WGS) entry which is preliminary data.</text>
</comment>
<dbReference type="PRINTS" id="PR00387">
    <property type="entry name" value="PDIESTERASE1"/>
</dbReference>
<dbReference type="GO" id="GO:0007165">
    <property type="term" value="P:signal transduction"/>
    <property type="evidence" value="ECO:0007669"/>
    <property type="project" value="InterPro"/>
</dbReference>
<feature type="compositionally biased region" description="Basic and acidic residues" evidence="7">
    <location>
        <begin position="529"/>
        <end position="544"/>
    </location>
</feature>
<feature type="binding site" evidence="4">
    <location>
        <position position="426"/>
    </location>
    <ligand>
        <name>AMP</name>
        <dbReference type="ChEBI" id="CHEBI:456215"/>
    </ligand>
</feature>
<dbReference type="EC" id="3.1.4.-" evidence="6"/>
<dbReference type="Gene3D" id="1.10.1300.10">
    <property type="entry name" value="3'5'-cyclic nucleotide phosphodiesterase, catalytic domain"/>
    <property type="match status" value="1"/>
</dbReference>
<accession>X6N5T0</accession>
<feature type="region of interest" description="Disordered" evidence="7">
    <location>
        <begin position="1"/>
        <end position="65"/>
    </location>
</feature>
<feature type="binding site" evidence="4">
    <location>
        <begin position="265"/>
        <end position="269"/>
    </location>
    <ligand>
        <name>AMP</name>
        <dbReference type="ChEBI" id="CHEBI:456215"/>
    </ligand>
</feature>
<comment type="similarity">
    <text evidence="6">Belongs to the cyclic nucleotide phosphodiesterase family.</text>
</comment>
<evidence type="ECO:0000256" key="6">
    <source>
        <dbReference type="RuleBase" id="RU363067"/>
    </source>
</evidence>
<dbReference type="Proteomes" id="UP000023152">
    <property type="component" value="Unassembled WGS sequence"/>
</dbReference>
<feature type="compositionally biased region" description="Basic and acidic residues" evidence="7">
    <location>
        <begin position="27"/>
        <end position="53"/>
    </location>
</feature>
<dbReference type="InterPro" id="IPR023174">
    <property type="entry name" value="PDEase_CS"/>
</dbReference>
<evidence type="ECO:0000313" key="10">
    <source>
        <dbReference type="Proteomes" id="UP000023152"/>
    </source>
</evidence>
<evidence type="ECO:0000259" key="8">
    <source>
        <dbReference type="PROSITE" id="PS51845"/>
    </source>
</evidence>
<feature type="active site" description="Proton donor" evidence="3">
    <location>
        <position position="265"/>
    </location>
</feature>
<dbReference type="PROSITE" id="PS51845">
    <property type="entry name" value="PDEASE_I_2"/>
    <property type="match status" value="1"/>
</dbReference>
<dbReference type="SUPFAM" id="SSF109604">
    <property type="entry name" value="HD-domain/PDEase-like"/>
    <property type="match status" value="1"/>
</dbReference>
<evidence type="ECO:0000313" key="9">
    <source>
        <dbReference type="EMBL" id="ETO21109.1"/>
    </source>
</evidence>
<dbReference type="AlphaFoldDB" id="X6N5T0"/>
<dbReference type="EMBL" id="ASPP01011930">
    <property type="protein sequence ID" value="ETO21109.1"/>
    <property type="molecule type" value="Genomic_DNA"/>
</dbReference>
<keyword evidence="10" id="KW-1185">Reference proteome</keyword>
<dbReference type="GO" id="GO:0004114">
    <property type="term" value="F:3',5'-cyclic-nucleotide phosphodiesterase activity"/>
    <property type="evidence" value="ECO:0007669"/>
    <property type="project" value="InterPro"/>
</dbReference>
<protein>
    <recommendedName>
        <fullName evidence="6">Phosphodiesterase</fullName>
        <ecNumber evidence="6">3.1.4.-</ecNumber>
    </recommendedName>
</protein>